<evidence type="ECO:0000256" key="13">
    <source>
        <dbReference type="ARBA" id="ARBA00023160"/>
    </source>
</evidence>
<dbReference type="GO" id="GO:0006633">
    <property type="term" value="P:fatty acid biosynthetic process"/>
    <property type="evidence" value="ECO:0007669"/>
    <property type="project" value="UniProtKB-KW"/>
</dbReference>
<dbReference type="OMA" id="HDYPKDK"/>
<keyword evidence="10" id="KW-0560">Oxidoreductase</keyword>
<dbReference type="GO" id="GO:0005789">
    <property type="term" value="C:endoplasmic reticulum membrane"/>
    <property type="evidence" value="ECO:0007669"/>
    <property type="project" value="UniProtKB-SubCell"/>
</dbReference>
<evidence type="ECO:0000313" key="17">
    <source>
        <dbReference type="Proteomes" id="UP000694388"/>
    </source>
</evidence>
<feature type="transmembrane region" description="Helical" evidence="14">
    <location>
        <begin position="87"/>
        <end position="105"/>
    </location>
</feature>
<keyword evidence="13" id="KW-0275">Fatty acid biosynthesis</keyword>
<dbReference type="GO" id="GO:0005506">
    <property type="term" value="F:iron ion binding"/>
    <property type="evidence" value="ECO:0007669"/>
    <property type="project" value="InterPro"/>
</dbReference>
<feature type="transmembrane region" description="Helical" evidence="14">
    <location>
        <begin position="111"/>
        <end position="128"/>
    </location>
</feature>
<protein>
    <submittedName>
        <fullName evidence="16">Fatty acid 2-hydroxylase</fullName>
    </submittedName>
</protein>
<keyword evidence="5" id="KW-0479">Metal-binding</keyword>
<keyword evidence="9 14" id="KW-1133">Transmembrane helix</keyword>
<evidence type="ECO:0000256" key="7">
    <source>
        <dbReference type="ARBA" id="ARBA00022832"/>
    </source>
</evidence>
<comment type="cofactor">
    <cofactor evidence="1">
        <name>Zn(2+)</name>
        <dbReference type="ChEBI" id="CHEBI:29105"/>
    </cofactor>
</comment>
<dbReference type="InterPro" id="IPR014430">
    <property type="entry name" value="Scs7"/>
</dbReference>
<evidence type="ECO:0000256" key="3">
    <source>
        <dbReference type="ARBA" id="ARBA00022516"/>
    </source>
</evidence>
<evidence type="ECO:0000256" key="10">
    <source>
        <dbReference type="ARBA" id="ARBA00023002"/>
    </source>
</evidence>
<dbReference type="PANTHER" id="PTHR12863:SF1">
    <property type="entry name" value="FATTY ACID 2-HYDROXYLASE"/>
    <property type="match status" value="1"/>
</dbReference>
<keyword evidence="12 14" id="KW-0472">Membrane</keyword>
<evidence type="ECO:0000256" key="5">
    <source>
        <dbReference type="ARBA" id="ARBA00022723"/>
    </source>
</evidence>
<proteinExistence type="predicted"/>
<comment type="subcellular location">
    <subcellularLocation>
        <location evidence="2">Endoplasmic reticulum membrane</location>
        <topology evidence="2">Multi-pass membrane protein</topology>
    </subcellularLocation>
</comment>
<dbReference type="Pfam" id="PF04116">
    <property type="entry name" value="FA_hydroxylase"/>
    <property type="match status" value="1"/>
</dbReference>
<evidence type="ECO:0000256" key="4">
    <source>
        <dbReference type="ARBA" id="ARBA00022692"/>
    </source>
</evidence>
<evidence type="ECO:0000259" key="15">
    <source>
        <dbReference type="Pfam" id="PF04116"/>
    </source>
</evidence>
<organism evidence="16 17">
    <name type="scientific">Eptatretus burgeri</name>
    <name type="common">Inshore hagfish</name>
    <dbReference type="NCBI Taxonomy" id="7764"/>
    <lineage>
        <taxon>Eukaryota</taxon>
        <taxon>Metazoa</taxon>
        <taxon>Chordata</taxon>
        <taxon>Craniata</taxon>
        <taxon>Vertebrata</taxon>
        <taxon>Cyclostomata</taxon>
        <taxon>Myxini</taxon>
        <taxon>Myxiniformes</taxon>
        <taxon>Myxinidae</taxon>
        <taxon>Eptatretinae</taxon>
        <taxon>Eptatretus</taxon>
    </lineage>
</organism>
<keyword evidence="4 14" id="KW-0812">Transmembrane</keyword>
<reference evidence="16" key="1">
    <citation type="submission" date="2025-08" db="UniProtKB">
        <authorList>
            <consortium name="Ensembl"/>
        </authorList>
    </citation>
    <scope>IDENTIFICATION</scope>
</reference>
<feature type="domain" description="Fatty acid hydroxylase" evidence="15">
    <location>
        <begin position="36"/>
        <end position="178"/>
    </location>
</feature>
<evidence type="ECO:0000256" key="11">
    <source>
        <dbReference type="ARBA" id="ARBA00023098"/>
    </source>
</evidence>
<dbReference type="GeneTree" id="ENSGT00390000002142"/>
<keyword evidence="3" id="KW-0444">Lipid biosynthesis</keyword>
<name>A0A8C4R3I6_EPTBU</name>
<evidence type="ECO:0000256" key="9">
    <source>
        <dbReference type="ARBA" id="ARBA00022989"/>
    </source>
</evidence>
<keyword evidence="8" id="KW-0862">Zinc</keyword>
<feature type="transmembrane region" description="Helical" evidence="14">
    <location>
        <begin position="5"/>
        <end position="25"/>
    </location>
</feature>
<accession>A0A8C4R3I6</accession>
<evidence type="ECO:0000256" key="14">
    <source>
        <dbReference type="SAM" id="Phobius"/>
    </source>
</evidence>
<feature type="transmembrane region" description="Helical" evidence="14">
    <location>
        <begin position="31"/>
        <end position="50"/>
    </location>
</feature>
<keyword evidence="7" id="KW-0276">Fatty acid metabolism</keyword>
<evidence type="ECO:0000313" key="16">
    <source>
        <dbReference type="Ensembl" id="ENSEBUP00000023588.1"/>
    </source>
</evidence>
<dbReference type="InterPro" id="IPR006694">
    <property type="entry name" value="Fatty_acid_hydroxylase"/>
</dbReference>
<reference evidence="16" key="2">
    <citation type="submission" date="2025-09" db="UniProtKB">
        <authorList>
            <consortium name="Ensembl"/>
        </authorList>
    </citation>
    <scope>IDENTIFICATION</scope>
</reference>
<dbReference type="AlphaFoldDB" id="A0A8C4R3I6"/>
<keyword evidence="17" id="KW-1185">Reference proteome</keyword>
<dbReference type="GO" id="GO:0080132">
    <property type="term" value="F:fatty acid 2-hydroxylase activity"/>
    <property type="evidence" value="ECO:0007669"/>
    <property type="project" value="InterPro"/>
</dbReference>
<sequence>MQQPICYFTVDVDVVICLICIELAVVVRETWFPLLFVIGLFLWTLVEYGLHRFLFHMTPPASSYALITLHFLLHGQHHKSPFDRSRLVFPPLPASLLMGIIYLPLRAVLPSTIRGTVMVGGLLGYVVYDLMHYYLHYGAPCRGSYLYHLKAYHVKHHFEHQNLGFGITSKLWDYPFKTVIPEENFDKSK</sequence>
<evidence type="ECO:0000256" key="1">
    <source>
        <dbReference type="ARBA" id="ARBA00001947"/>
    </source>
</evidence>
<evidence type="ECO:0000256" key="6">
    <source>
        <dbReference type="ARBA" id="ARBA00022824"/>
    </source>
</evidence>
<dbReference type="Proteomes" id="UP000694388">
    <property type="component" value="Unplaced"/>
</dbReference>
<evidence type="ECO:0000256" key="12">
    <source>
        <dbReference type="ARBA" id="ARBA00023136"/>
    </source>
</evidence>
<keyword evidence="6" id="KW-0256">Endoplasmic reticulum</keyword>
<keyword evidence="11" id="KW-0443">Lipid metabolism</keyword>
<dbReference type="PANTHER" id="PTHR12863">
    <property type="entry name" value="FATTY ACID HYDROXYLASE"/>
    <property type="match status" value="1"/>
</dbReference>
<evidence type="ECO:0000256" key="8">
    <source>
        <dbReference type="ARBA" id="ARBA00022833"/>
    </source>
</evidence>
<evidence type="ECO:0000256" key="2">
    <source>
        <dbReference type="ARBA" id="ARBA00004477"/>
    </source>
</evidence>
<dbReference type="Ensembl" id="ENSEBUT00000024164.1">
    <property type="protein sequence ID" value="ENSEBUP00000023588.1"/>
    <property type="gene ID" value="ENSEBUG00000014532.1"/>
</dbReference>